<accession>A0A8X7B9Z5</accession>
<dbReference type="AlphaFoldDB" id="A0A8X7B9Z5"/>
<gene>
    <name evidence="1" type="ORF">TNCV_1016911</name>
</gene>
<dbReference type="Proteomes" id="UP000887159">
    <property type="component" value="Unassembled WGS sequence"/>
</dbReference>
<proteinExistence type="predicted"/>
<comment type="caution">
    <text evidence="1">The sequence shown here is derived from an EMBL/GenBank/DDBJ whole genome shotgun (WGS) entry which is preliminary data.</text>
</comment>
<reference evidence="1" key="1">
    <citation type="submission" date="2020-08" db="EMBL/GenBank/DDBJ databases">
        <title>Multicomponent nature underlies the extraordinary mechanical properties of spider dragline silk.</title>
        <authorList>
            <person name="Kono N."/>
            <person name="Nakamura H."/>
            <person name="Mori M."/>
            <person name="Yoshida Y."/>
            <person name="Ohtoshi R."/>
            <person name="Malay A.D."/>
            <person name="Moran D.A.P."/>
            <person name="Tomita M."/>
            <person name="Numata K."/>
            <person name="Arakawa K."/>
        </authorList>
    </citation>
    <scope>NUCLEOTIDE SEQUENCE</scope>
</reference>
<organism evidence="1 2">
    <name type="scientific">Trichonephila clavipes</name>
    <name type="common">Golden silk orbweaver</name>
    <name type="synonym">Nephila clavipes</name>
    <dbReference type="NCBI Taxonomy" id="2585209"/>
    <lineage>
        <taxon>Eukaryota</taxon>
        <taxon>Metazoa</taxon>
        <taxon>Ecdysozoa</taxon>
        <taxon>Arthropoda</taxon>
        <taxon>Chelicerata</taxon>
        <taxon>Arachnida</taxon>
        <taxon>Araneae</taxon>
        <taxon>Araneomorphae</taxon>
        <taxon>Entelegynae</taxon>
        <taxon>Araneoidea</taxon>
        <taxon>Nephilidae</taxon>
        <taxon>Trichonephila</taxon>
    </lineage>
</organism>
<protein>
    <submittedName>
        <fullName evidence="1">Uncharacterized protein</fullName>
    </submittedName>
</protein>
<name>A0A8X7B9Z5_TRICX</name>
<dbReference type="EMBL" id="BMAU01021369">
    <property type="protein sequence ID" value="GFY24645.1"/>
    <property type="molecule type" value="Genomic_DNA"/>
</dbReference>
<keyword evidence="2" id="KW-1185">Reference proteome</keyword>
<evidence type="ECO:0000313" key="1">
    <source>
        <dbReference type="EMBL" id="GFY24645.1"/>
    </source>
</evidence>
<sequence length="126" mass="13861">MNSSPGANEDLPRRGLVHVKFVGTESPNVSMEFRGVVLVTGLTFKIKKQVSISSRVSLDNDVNSSNGLPVPCLNLLHFNDTASGLFFRDIWILTDSRASIQAHFSLDNCLGYGKSKYSGYRGSIFF</sequence>
<evidence type="ECO:0000313" key="2">
    <source>
        <dbReference type="Proteomes" id="UP000887159"/>
    </source>
</evidence>